<evidence type="ECO:0000256" key="7">
    <source>
        <dbReference type="PROSITE-ProRule" id="PRU01360"/>
    </source>
</evidence>
<dbReference type="GO" id="GO:0009279">
    <property type="term" value="C:cell outer membrane"/>
    <property type="evidence" value="ECO:0007669"/>
    <property type="project" value="UniProtKB-SubCell"/>
</dbReference>
<dbReference type="EMBL" id="FXAU01000004">
    <property type="protein sequence ID" value="SMG34456.1"/>
    <property type="molecule type" value="Genomic_DNA"/>
</dbReference>
<keyword evidence="6 7" id="KW-0998">Cell outer membrane</keyword>
<dbReference type="AlphaFoldDB" id="A0A1X7K1N5"/>
<keyword evidence="9" id="KW-1185">Reference proteome</keyword>
<dbReference type="Pfam" id="PF07715">
    <property type="entry name" value="Plug"/>
    <property type="match status" value="1"/>
</dbReference>
<keyword evidence="3 7" id="KW-1134">Transmembrane beta strand</keyword>
<dbReference type="Proteomes" id="UP000192980">
    <property type="component" value="Unassembled WGS sequence"/>
</dbReference>
<dbReference type="InterPro" id="IPR037066">
    <property type="entry name" value="Plug_dom_sf"/>
</dbReference>
<dbReference type="InterPro" id="IPR012910">
    <property type="entry name" value="Plug_dom"/>
</dbReference>
<evidence type="ECO:0000313" key="9">
    <source>
        <dbReference type="Proteomes" id="UP000192980"/>
    </source>
</evidence>
<dbReference type="InterPro" id="IPR036942">
    <property type="entry name" value="Beta-barrel_TonB_sf"/>
</dbReference>
<organism evidence="8 9">
    <name type="scientific">Sphingobacterium psychroaquaticum</name>
    <dbReference type="NCBI Taxonomy" id="561061"/>
    <lineage>
        <taxon>Bacteria</taxon>
        <taxon>Pseudomonadati</taxon>
        <taxon>Bacteroidota</taxon>
        <taxon>Sphingobacteriia</taxon>
        <taxon>Sphingobacteriales</taxon>
        <taxon>Sphingobacteriaceae</taxon>
        <taxon>Sphingobacterium</taxon>
    </lineage>
</organism>
<dbReference type="STRING" id="561061.SAMN05660862_2351"/>
<evidence type="ECO:0000256" key="3">
    <source>
        <dbReference type="ARBA" id="ARBA00022452"/>
    </source>
</evidence>
<comment type="similarity">
    <text evidence="7">Belongs to the TonB-dependent receptor family.</text>
</comment>
<name>A0A1X7K1N5_9SPHI</name>
<dbReference type="PROSITE" id="PS52016">
    <property type="entry name" value="TONB_DEPENDENT_REC_3"/>
    <property type="match status" value="1"/>
</dbReference>
<evidence type="ECO:0000256" key="2">
    <source>
        <dbReference type="ARBA" id="ARBA00022448"/>
    </source>
</evidence>
<comment type="subcellular location">
    <subcellularLocation>
        <location evidence="1 7">Cell outer membrane</location>
        <topology evidence="1 7">Multi-pass membrane protein</topology>
    </subcellularLocation>
</comment>
<evidence type="ECO:0000256" key="5">
    <source>
        <dbReference type="ARBA" id="ARBA00023136"/>
    </source>
</evidence>
<dbReference type="SUPFAM" id="SSF49464">
    <property type="entry name" value="Carboxypeptidase regulatory domain-like"/>
    <property type="match status" value="1"/>
</dbReference>
<evidence type="ECO:0000256" key="1">
    <source>
        <dbReference type="ARBA" id="ARBA00004571"/>
    </source>
</evidence>
<evidence type="ECO:0000313" key="8">
    <source>
        <dbReference type="EMBL" id="SMG34456.1"/>
    </source>
</evidence>
<dbReference type="Gene3D" id="2.40.170.20">
    <property type="entry name" value="TonB-dependent receptor, beta-barrel domain"/>
    <property type="match status" value="1"/>
</dbReference>
<protein>
    <submittedName>
        <fullName evidence="8">Iron complex outermembrane recepter protein</fullName>
    </submittedName>
</protein>
<dbReference type="InterPro" id="IPR008969">
    <property type="entry name" value="CarboxyPept-like_regulatory"/>
</dbReference>
<reference evidence="8 9" key="1">
    <citation type="submission" date="2017-04" db="EMBL/GenBank/DDBJ databases">
        <authorList>
            <person name="Afonso C.L."/>
            <person name="Miller P.J."/>
            <person name="Scott M.A."/>
            <person name="Spackman E."/>
            <person name="Goraichik I."/>
            <person name="Dimitrov K.M."/>
            <person name="Suarez D.L."/>
            <person name="Swayne D.E."/>
        </authorList>
    </citation>
    <scope>NUCLEOTIDE SEQUENCE [LARGE SCALE GENOMIC DNA]</scope>
    <source>
        <strain evidence="8 9">DSM 22418</strain>
    </source>
</reference>
<dbReference type="InterPro" id="IPR023997">
    <property type="entry name" value="TonB-dep_OMP_SusC/RagA_CS"/>
</dbReference>
<dbReference type="NCBIfam" id="TIGR04057">
    <property type="entry name" value="SusC_RagA_signa"/>
    <property type="match status" value="1"/>
</dbReference>
<dbReference type="OrthoDB" id="9768177at2"/>
<dbReference type="RefSeq" id="WP_085473100.1">
    <property type="nucleotide sequence ID" value="NZ_CP038029.1"/>
</dbReference>
<dbReference type="Gene3D" id="2.170.130.10">
    <property type="entry name" value="TonB-dependent receptor, plug domain"/>
    <property type="match status" value="1"/>
</dbReference>
<gene>
    <name evidence="8" type="ORF">SAMN05660862_2351</name>
</gene>
<accession>A0A1X7K1N5</accession>
<dbReference type="NCBIfam" id="TIGR04056">
    <property type="entry name" value="OMP_RagA_SusC"/>
    <property type="match status" value="1"/>
</dbReference>
<dbReference type="InterPro" id="IPR023996">
    <property type="entry name" value="TonB-dep_OMP_SusC/RagA"/>
</dbReference>
<evidence type="ECO:0000256" key="6">
    <source>
        <dbReference type="ARBA" id="ARBA00023237"/>
    </source>
</evidence>
<evidence type="ECO:0000256" key="4">
    <source>
        <dbReference type="ARBA" id="ARBA00022692"/>
    </source>
</evidence>
<dbReference type="SUPFAM" id="SSF56935">
    <property type="entry name" value="Porins"/>
    <property type="match status" value="1"/>
</dbReference>
<dbReference type="InterPro" id="IPR039426">
    <property type="entry name" value="TonB-dep_rcpt-like"/>
</dbReference>
<keyword evidence="2 7" id="KW-0813">Transport</keyword>
<sequence>MSKIYKHCCTLTLLMLLSISTLFAQQSVTGRVTDASVPLSGATISVVGTTRSTQTDATGSFTLQVAKGERLRFTMIGYASKEVLVGDTKTIDVQLSANEGTIDEVIVTAMGIKRDAKSLGYSAQKVSADEIMKASPPDLTSGLMGKSAGLNITSSNGVQGNSQRVVIRGNNSILGNNQALIVVDGIQIDNSPLGGQQSSVGKESLENQKDWGSFMNSLNPDDIQEVSVLKGATAAALYGSRGANGVILITTKKGENRKGLGIDYNFSTLFSDPFRFSEVQNSYGMGLARDMWSANKTFRKTDTGKDRFPDPWVDLYADIPGGYQAYELFSWFGRGVSWGPKLEGQEIVWWDGEVRKWEPQPDNRKAFYRTGNTSTHNASFSKSGDFGSIRFGYTRLDNTAILKNSDYQQNNFSLGSNVNISKRLKSEISVSYNDYNRKNAPDLGQDFSWGTFSIYNMSREYRPIEFDMYKNEDGSKANLVGLSAIGAYPYQNNYNQHLFWHLLEQNQYMKRNQLLGTAKLTAEVTDWLNLTGRASLVNANTTVESKYTPTDAAGLQGQYGLETIKNQDVNLEAFGTLHKDRLFDSDFSGSLLLGASSLRSRMHNVSAWNSGEKDATYGQSSNYPWIVPNKYYLANTSYQGLQSLPIENRADYNINSVFGILDLSYKNFLFLQVTGRNDWSSTLPLKNASYFYPSTSLSFVFTDAFQGLKTDWFNFGKLKASYAGSANGTDPYLAYYTYSPYIISNYINGQEPSTFGGMPVRSYKDELPPADELKPQRNTSQEFGLELGFFQNRLGLELTYYSTRSKDQILSSSLAGSSGAKSVKFNTGELSNKGFEFIVKGSPIRNENFNWDIVLNGAHNKNKVISLADGIDIFPLQDLWGNNGVRMYVKAGEEYGTIYGYDYTYVNGKKVVEPIREKSDPVNGKVVGSRYVTTKDLVPIGNAMPKLTGGLANTFRYKRMSLYFLTDFRIGGQIYSADYAASMANGMAPETLYERDGNGLSYTYPDGTTANHGVILDGVYADGTPNKDVVHYIYKYSGQYGAWSNVPMPRSNAIFTNSWAKLRELTFTYSVPGKVLDRTGFIQNLDVSLIGRNLFYIFTTLPNKLNPEAINGIGNAQGIQWAQYPGTREYGLSLKVRF</sequence>
<keyword evidence="5 7" id="KW-0472">Membrane</keyword>
<keyword evidence="4 7" id="KW-0812">Transmembrane</keyword>
<dbReference type="Pfam" id="PF13715">
    <property type="entry name" value="CarbopepD_reg_2"/>
    <property type="match status" value="1"/>
</dbReference>
<dbReference type="Gene3D" id="2.60.40.1120">
    <property type="entry name" value="Carboxypeptidase-like, regulatory domain"/>
    <property type="match status" value="1"/>
</dbReference>
<proteinExistence type="inferred from homology"/>